<sequence length="104" mass="11758">MEVYRGLTHGICRKACEDAHKVAFPDCIQKFADEFHQLQELRHKADYDPDIKFSKADAQTMHVNAQMSMESLRSASNNDKKAFSAWVLISSQGAKNARKTNNAN</sequence>
<dbReference type="Gene3D" id="1.20.120.330">
    <property type="entry name" value="Nucleotidyltransferases domain 2"/>
    <property type="match status" value="1"/>
</dbReference>
<name>A0A916QWU1_9RHOB</name>
<accession>A0A916QWU1</accession>
<gene>
    <name evidence="1" type="ORF">GCM10011498_17440</name>
</gene>
<dbReference type="EMBL" id="BMKA01000002">
    <property type="protein sequence ID" value="GGA17353.1"/>
    <property type="molecule type" value="Genomic_DNA"/>
</dbReference>
<reference evidence="1" key="1">
    <citation type="journal article" date="2014" name="Int. J. Syst. Evol. Microbiol.">
        <title>Complete genome sequence of Corynebacterium casei LMG S-19264T (=DSM 44701T), isolated from a smear-ripened cheese.</title>
        <authorList>
            <consortium name="US DOE Joint Genome Institute (JGI-PGF)"/>
            <person name="Walter F."/>
            <person name="Albersmeier A."/>
            <person name="Kalinowski J."/>
            <person name="Ruckert C."/>
        </authorList>
    </citation>
    <scope>NUCLEOTIDE SEQUENCE</scope>
    <source>
        <strain evidence="1">CGMCC 1.15880</strain>
    </source>
</reference>
<evidence type="ECO:0000313" key="2">
    <source>
        <dbReference type="Proteomes" id="UP000628017"/>
    </source>
</evidence>
<evidence type="ECO:0000313" key="1">
    <source>
        <dbReference type="EMBL" id="GGA17353.1"/>
    </source>
</evidence>
<protein>
    <submittedName>
        <fullName evidence="1">Uncharacterized protein</fullName>
    </submittedName>
</protein>
<dbReference type="Proteomes" id="UP000628017">
    <property type="component" value="Unassembled WGS sequence"/>
</dbReference>
<proteinExistence type="predicted"/>
<dbReference type="AlphaFoldDB" id="A0A916QWU1"/>
<reference evidence="1" key="2">
    <citation type="submission" date="2020-09" db="EMBL/GenBank/DDBJ databases">
        <authorList>
            <person name="Sun Q."/>
            <person name="Zhou Y."/>
        </authorList>
    </citation>
    <scope>NUCLEOTIDE SEQUENCE</scope>
    <source>
        <strain evidence="1">CGMCC 1.15880</strain>
    </source>
</reference>
<comment type="caution">
    <text evidence="1">The sequence shown here is derived from an EMBL/GenBank/DDBJ whole genome shotgun (WGS) entry which is preliminary data.</text>
</comment>
<organism evidence="1 2">
    <name type="scientific">Neptunicoccus cionae</name>
    <dbReference type="NCBI Taxonomy" id="2035344"/>
    <lineage>
        <taxon>Bacteria</taxon>
        <taxon>Pseudomonadati</taxon>
        <taxon>Pseudomonadota</taxon>
        <taxon>Alphaproteobacteria</taxon>
        <taxon>Rhodobacterales</taxon>
        <taxon>Paracoccaceae</taxon>
        <taxon>Neptunicoccus</taxon>
    </lineage>
</organism>
<keyword evidence="2" id="KW-1185">Reference proteome</keyword>